<dbReference type="InterPro" id="IPR011713">
    <property type="entry name" value="Leu-rich_rpt_3"/>
</dbReference>
<dbReference type="InterPro" id="IPR058192">
    <property type="entry name" value="WHD_ROQ1-like"/>
</dbReference>
<protein>
    <submittedName>
        <fullName evidence="7">Uncharacterized protein</fullName>
    </submittedName>
</protein>
<dbReference type="InterPro" id="IPR044974">
    <property type="entry name" value="Disease_R_plants"/>
</dbReference>
<evidence type="ECO:0000259" key="5">
    <source>
        <dbReference type="Pfam" id="PF23282"/>
    </source>
</evidence>
<dbReference type="Proteomes" id="UP000027138">
    <property type="component" value="Unassembled WGS sequence"/>
</dbReference>
<feature type="domain" description="Disease resistance protein RPS4B/Roq1-like leucine-rich repeats" evidence="6">
    <location>
        <begin position="236"/>
        <end position="432"/>
    </location>
</feature>
<dbReference type="EMBL" id="KK914298">
    <property type="protein sequence ID" value="KDP42425.1"/>
    <property type="molecule type" value="Genomic_DNA"/>
</dbReference>
<feature type="domain" description="Disease resistance protein Roq1-like winged-helix" evidence="5">
    <location>
        <begin position="5"/>
        <end position="44"/>
    </location>
</feature>
<dbReference type="SUPFAM" id="SSF52058">
    <property type="entry name" value="L domain-like"/>
    <property type="match status" value="1"/>
</dbReference>
<evidence type="ECO:0000313" key="7">
    <source>
        <dbReference type="EMBL" id="KDP42425.1"/>
    </source>
</evidence>
<dbReference type="InterPro" id="IPR045344">
    <property type="entry name" value="C-JID"/>
</dbReference>
<keyword evidence="1" id="KW-0433">Leucine-rich repeat</keyword>
<name>A0A067LD49_JATCU</name>
<dbReference type="Pfam" id="PF23286">
    <property type="entry name" value="LRR_13"/>
    <property type="match status" value="1"/>
</dbReference>
<gene>
    <name evidence="7" type="ORF">JCGZ_00222</name>
</gene>
<evidence type="ECO:0000259" key="4">
    <source>
        <dbReference type="Pfam" id="PF20160"/>
    </source>
</evidence>
<dbReference type="Pfam" id="PF07725">
    <property type="entry name" value="LRR_3"/>
    <property type="match status" value="1"/>
</dbReference>
<dbReference type="InterPro" id="IPR001611">
    <property type="entry name" value="Leu-rich_rpt"/>
</dbReference>
<evidence type="ECO:0000313" key="8">
    <source>
        <dbReference type="Proteomes" id="UP000027138"/>
    </source>
</evidence>
<keyword evidence="8" id="KW-1185">Reference proteome</keyword>
<dbReference type="InterPro" id="IPR058546">
    <property type="entry name" value="RPS4B/Roq1-like_LRR"/>
</dbReference>
<dbReference type="STRING" id="180498.A0A067LD49"/>
<reference evidence="7 8" key="1">
    <citation type="journal article" date="2014" name="PLoS ONE">
        <title>Global Analysis of Gene Expression Profiles in Physic Nut (Jatropha curcas L.) Seedlings Exposed to Salt Stress.</title>
        <authorList>
            <person name="Zhang L."/>
            <person name="Zhang C."/>
            <person name="Wu P."/>
            <person name="Chen Y."/>
            <person name="Li M."/>
            <person name="Jiang H."/>
            <person name="Wu G."/>
        </authorList>
    </citation>
    <scope>NUCLEOTIDE SEQUENCE [LARGE SCALE GENOMIC DNA]</scope>
    <source>
        <strain evidence="8">cv. GZQX0401</strain>
        <tissue evidence="7">Young leaves</tissue>
    </source>
</reference>
<dbReference type="SMART" id="SM00369">
    <property type="entry name" value="LRR_TYP"/>
    <property type="match status" value="3"/>
</dbReference>
<evidence type="ECO:0000259" key="6">
    <source>
        <dbReference type="Pfam" id="PF23286"/>
    </source>
</evidence>
<evidence type="ECO:0000256" key="3">
    <source>
        <dbReference type="ARBA" id="ARBA00022821"/>
    </source>
</evidence>
<evidence type="ECO:0000256" key="2">
    <source>
        <dbReference type="ARBA" id="ARBA00022737"/>
    </source>
</evidence>
<keyword evidence="3" id="KW-0611">Plant defense</keyword>
<accession>A0A067LD49</accession>
<dbReference type="PANTHER" id="PTHR11017">
    <property type="entry name" value="LEUCINE-RICH REPEAT-CONTAINING PROTEIN"/>
    <property type="match status" value="1"/>
</dbReference>
<dbReference type="Gene3D" id="3.80.10.10">
    <property type="entry name" value="Ribonuclease Inhibitor"/>
    <property type="match status" value="2"/>
</dbReference>
<dbReference type="OrthoDB" id="1733683at2759"/>
<dbReference type="PROSITE" id="PS51450">
    <property type="entry name" value="LRR"/>
    <property type="match status" value="1"/>
</dbReference>
<dbReference type="PANTHER" id="PTHR11017:SF357">
    <property type="entry name" value="ADP-RIBOSYL CYCLASE_CYCLIC ADP-RIBOSE HYDROLASE"/>
    <property type="match status" value="1"/>
</dbReference>
<dbReference type="Pfam" id="PF20160">
    <property type="entry name" value="C-JID"/>
    <property type="match status" value="1"/>
</dbReference>
<dbReference type="InterPro" id="IPR032675">
    <property type="entry name" value="LRR_dom_sf"/>
</dbReference>
<dbReference type="Pfam" id="PF23282">
    <property type="entry name" value="WHD_ROQ1"/>
    <property type="match status" value="1"/>
</dbReference>
<sequence>MESFGFFASCGIRSLIDKSLLTILGSYVTMHNLLQQMGKEIVNEECKQPGGRSRLWNREDISHVFKTNTGTDKIECISFEMLNAGAFEISSKIFMKMPNLKFLSIYDSELILPDGLDFLPEQLRYLSWHRYPLESLPLKFCPNNLVQLHLPESQLKQLWDGDKRPFKSLEVMNLQSSLSLLRISDSFQAPNLEELRLSSCSSLIEIPSSLKYSTTLVRLHLDYCVSMRSLPSFLQLENLEILDLRGCSKLDECPELPCNLRDLNLSETAIKQLPSSIGHCSQLVELSLSECTELENLPNCIGQLQSLKKLDATGSGINFNGCKGLTVWPLLSGLNSLQKLYLGNCGISEIPESIGSLVSLKELYLDGNDFESIPANIKQLSNLDILMLHDCKRLRYLPELPGTRSFSALNCTSLEFVSFSSFSKAKRGDARRYTNLNFGNCIKLGDNVRLQITEALCSAQQGQNDYRLCIPGVEVPQSMKYRTSGSHLSVQLERPDCMLGFYFSAVIDFQDFDIYEISGCGIFQDKSGKTYEYDFDFNSIYFGRFKLDSKHVFLGYQTFEHEMNFTRVSFQLNQREYLRDERVINCGIHPIYREEYRKAERRNKRRKESDKDIVQAANTELWEKTSRQRL</sequence>
<organism evidence="7 8">
    <name type="scientific">Jatropha curcas</name>
    <name type="common">Barbados nut</name>
    <dbReference type="NCBI Taxonomy" id="180498"/>
    <lineage>
        <taxon>Eukaryota</taxon>
        <taxon>Viridiplantae</taxon>
        <taxon>Streptophyta</taxon>
        <taxon>Embryophyta</taxon>
        <taxon>Tracheophyta</taxon>
        <taxon>Spermatophyta</taxon>
        <taxon>Magnoliopsida</taxon>
        <taxon>eudicotyledons</taxon>
        <taxon>Gunneridae</taxon>
        <taxon>Pentapetalae</taxon>
        <taxon>rosids</taxon>
        <taxon>fabids</taxon>
        <taxon>Malpighiales</taxon>
        <taxon>Euphorbiaceae</taxon>
        <taxon>Crotonoideae</taxon>
        <taxon>Jatropheae</taxon>
        <taxon>Jatropha</taxon>
    </lineage>
</organism>
<evidence type="ECO:0000256" key="1">
    <source>
        <dbReference type="ARBA" id="ARBA00022614"/>
    </source>
</evidence>
<proteinExistence type="predicted"/>
<dbReference type="GO" id="GO:0006952">
    <property type="term" value="P:defense response"/>
    <property type="evidence" value="ECO:0007669"/>
    <property type="project" value="InterPro"/>
</dbReference>
<feature type="domain" description="C-JID" evidence="4">
    <location>
        <begin position="470"/>
        <end position="595"/>
    </location>
</feature>
<keyword evidence="2" id="KW-0677">Repeat</keyword>
<dbReference type="AlphaFoldDB" id="A0A067LD49"/>
<dbReference type="InterPro" id="IPR003591">
    <property type="entry name" value="Leu-rich_rpt_typical-subtyp"/>
</dbReference>